<gene>
    <name evidence="3" type="ORF">V6N11_024930</name>
</gene>
<dbReference type="PANTHER" id="PTHR35107:SF2">
    <property type="entry name" value="EXPRESSED PROTEIN"/>
    <property type="match status" value="1"/>
</dbReference>
<evidence type="ECO:0000256" key="2">
    <source>
        <dbReference type="SAM" id="SignalP"/>
    </source>
</evidence>
<keyword evidence="1" id="KW-0472">Membrane</keyword>
<sequence>MGKWSQFAVAVTILAVGLLSVSATARPCKTFFVTSYSFSFENPNDPFSSSSASTGFVTVVTEISQLSLKPSDPKPSNVFTSLRERSRDILSVVVALLFGVGCGALTAATLYLVWTLFSARSDYHQALLEEDESDGELSPKKVGYVNIPTVNVKETP</sequence>
<dbReference type="EMBL" id="JBBPBN010000035">
    <property type="protein sequence ID" value="KAK9002245.1"/>
    <property type="molecule type" value="Genomic_DNA"/>
</dbReference>
<keyword evidence="4" id="KW-1185">Reference proteome</keyword>
<name>A0ABR2QNL8_9ROSI</name>
<reference evidence="3 4" key="1">
    <citation type="journal article" date="2024" name="G3 (Bethesda)">
        <title>Genome assembly of Hibiscus sabdariffa L. provides insights into metabolisms of medicinal natural products.</title>
        <authorList>
            <person name="Kim T."/>
        </authorList>
    </citation>
    <scope>NUCLEOTIDE SEQUENCE [LARGE SCALE GENOMIC DNA]</scope>
    <source>
        <strain evidence="3">TK-2024</strain>
        <tissue evidence="3">Old leaves</tissue>
    </source>
</reference>
<proteinExistence type="predicted"/>
<keyword evidence="1" id="KW-0812">Transmembrane</keyword>
<feature type="transmembrane region" description="Helical" evidence="1">
    <location>
        <begin position="89"/>
        <end position="114"/>
    </location>
</feature>
<organism evidence="3 4">
    <name type="scientific">Hibiscus sabdariffa</name>
    <name type="common">roselle</name>
    <dbReference type="NCBI Taxonomy" id="183260"/>
    <lineage>
        <taxon>Eukaryota</taxon>
        <taxon>Viridiplantae</taxon>
        <taxon>Streptophyta</taxon>
        <taxon>Embryophyta</taxon>
        <taxon>Tracheophyta</taxon>
        <taxon>Spermatophyta</taxon>
        <taxon>Magnoliopsida</taxon>
        <taxon>eudicotyledons</taxon>
        <taxon>Gunneridae</taxon>
        <taxon>Pentapetalae</taxon>
        <taxon>rosids</taxon>
        <taxon>malvids</taxon>
        <taxon>Malvales</taxon>
        <taxon>Malvaceae</taxon>
        <taxon>Malvoideae</taxon>
        <taxon>Hibiscus</taxon>
    </lineage>
</organism>
<accession>A0ABR2QNL8</accession>
<feature type="chain" id="PRO_5046576973" evidence="2">
    <location>
        <begin position="26"/>
        <end position="156"/>
    </location>
</feature>
<keyword evidence="1" id="KW-1133">Transmembrane helix</keyword>
<dbReference type="Proteomes" id="UP001396334">
    <property type="component" value="Unassembled WGS sequence"/>
</dbReference>
<dbReference type="PANTHER" id="PTHR35107">
    <property type="entry name" value="EXPRESSED PROTEIN"/>
    <property type="match status" value="1"/>
</dbReference>
<evidence type="ECO:0000256" key="1">
    <source>
        <dbReference type="SAM" id="Phobius"/>
    </source>
</evidence>
<evidence type="ECO:0000313" key="3">
    <source>
        <dbReference type="EMBL" id="KAK9002245.1"/>
    </source>
</evidence>
<protein>
    <submittedName>
        <fullName evidence="3">Uncharacterized protein</fullName>
    </submittedName>
</protein>
<evidence type="ECO:0000313" key="4">
    <source>
        <dbReference type="Proteomes" id="UP001396334"/>
    </source>
</evidence>
<comment type="caution">
    <text evidence="3">The sequence shown here is derived from an EMBL/GenBank/DDBJ whole genome shotgun (WGS) entry which is preliminary data.</text>
</comment>
<feature type="signal peptide" evidence="2">
    <location>
        <begin position="1"/>
        <end position="25"/>
    </location>
</feature>
<keyword evidence="2" id="KW-0732">Signal</keyword>